<dbReference type="PANTHER" id="PTHR33420">
    <property type="entry name" value="FIMBRIAL SUBUNIT ELFA-RELATED"/>
    <property type="match status" value="1"/>
</dbReference>
<dbReference type="InterPro" id="IPR050263">
    <property type="entry name" value="Bact_Fimbrial_Adh_Pro"/>
</dbReference>
<feature type="chain" id="PRO_5042914223" description="Fimbrial protein" evidence="5">
    <location>
        <begin position="24"/>
        <end position="177"/>
    </location>
</feature>
<keyword evidence="4" id="KW-0281">Fimbrium</keyword>
<dbReference type="Gene3D" id="2.60.40.1090">
    <property type="entry name" value="Fimbrial-type adhesion domain"/>
    <property type="match status" value="1"/>
</dbReference>
<organism evidence="6 7">
    <name type="scientific">Lelliottia wanjuensis</name>
    <dbReference type="NCBI Taxonomy" id="3050585"/>
    <lineage>
        <taxon>Bacteria</taxon>
        <taxon>Pseudomonadati</taxon>
        <taxon>Pseudomonadota</taxon>
        <taxon>Gammaproteobacteria</taxon>
        <taxon>Enterobacterales</taxon>
        <taxon>Enterobacteriaceae</taxon>
        <taxon>Lelliottia</taxon>
    </lineage>
</organism>
<keyword evidence="7" id="KW-1185">Reference proteome</keyword>
<comment type="caution">
    <text evidence="6">The sequence shown here is derived from an EMBL/GenBank/DDBJ whole genome shotgun (WGS) entry which is preliminary data.</text>
</comment>
<reference evidence="6 7" key="1">
    <citation type="submission" date="2023-06" db="EMBL/GenBank/DDBJ databases">
        <title>Identification and characterization of antibiotic-resistant Gram-negative bacteria.</title>
        <authorList>
            <person name="Cho G.-S."/>
            <person name="Lee J."/>
            <person name="Tai E."/>
            <person name="Jeong S."/>
            <person name="Kim I."/>
            <person name="Kim B.-E."/>
            <person name="Jeong M.-I."/>
            <person name="Oh K.-K."/>
            <person name="Franz C.M.A.P."/>
        </authorList>
    </citation>
    <scope>NUCLEOTIDE SEQUENCE [LARGE SCALE GENOMIC DNA]</scope>
    <source>
        <strain evidence="6 7">V106_12</strain>
    </source>
</reference>
<dbReference type="RefSeq" id="WP_285148973.1">
    <property type="nucleotide sequence ID" value="NZ_JASSOM010000088.1"/>
</dbReference>
<dbReference type="GO" id="GO:0043709">
    <property type="term" value="P:cell adhesion involved in single-species biofilm formation"/>
    <property type="evidence" value="ECO:0007669"/>
    <property type="project" value="TreeGrafter"/>
</dbReference>
<gene>
    <name evidence="6" type="ORF">QQF32_22510</name>
</gene>
<comment type="subcellular location">
    <subcellularLocation>
        <location evidence="1">Fimbrium</location>
    </subcellularLocation>
</comment>
<dbReference type="EMBL" id="JASSOM010000088">
    <property type="protein sequence ID" value="MDK9365971.1"/>
    <property type="molecule type" value="Genomic_DNA"/>
</dbReference>
<proteinExistence type="inferred from homology"/>
<comment type="similarity">
    <text evidence="2">Belongs to the fimbrial protein family.</text>
</comment>
<dbReference type="SUPFAM" id="SSF49401">
    <property type="entry name" value="Bacterial adhesins"/>
    <property type="match status" value="1"/>
</dbReference>
<evidence type="ECO:0000256" key="5">
    <source>
        <dbReference type="SAM" id="SignalP"/>
    </source>
</evidence>
<evidence type="ECO:0000256" key="3">
    <source>
        <dbReference type="ARBA" id="ARBA00022729"/>
    </source>
</evidence>
<feature type="signal peptide" evidence="5">
    <location>
        <begin position="1"/>
        <end position="23"/>
    </location>
</feature>
<evidence type="ECO:0008006" key="8">
    <source>
        <dbReference type="Google" id="ProtNLM"/>
    </source>
</evidence>
<evidence type="ECO:0000256" key="4">
    <source>
        <dbReference type="ARBA" id="ARBA00023263"/>
    </source>
</evidence>
<keyword evidence="3 5" id="KW-0732">Signal</keyword>
<dbReference type="Proteomes" id="UP001223214">
    <property type="component" value="Unassembled WGS sequence"/>
</dbReference>
<sequence length="177" mass="18336">MAPFIKPLFAGMTLILSGAAASAATTEIKANIVDGSCQVSLDNASITFDQKDVTQFATGTAQILPLGVNLNCVEMQGKSPSLSVTGESSGLTDTRLFRAASSTAKYAGFMLKKGTLTSLNDFYNAADTVAPGDIVAIAQDQGSSVQPFSVGLVRSAGDPMLTQGNVNARITFAFIFP</sequence>
<evidence type="ECO:0000256" key="2">
    <source>
        <dbReference type="ARBA" id="ARBA00006671"/>
    </source>
</evidence>
<evidence type="ECO:0000256" key="1">
    <source>
        <dbReference type="ARBA" id="ARBA00004561"/>
    </source>
</evidence>
<evidence type="ECO:0000313" key="7">
    <source>
        <dbReference type="Proteomes" id="UP001223214"/>
    </source>
</evidence>
<name>A0AAP4LD27_9ENTR</name>
<dbReference type="AlphaFoldDB" id="A0AAP4LD27"/>
<accession>A0AAP4LD27</accession>
<protein>
    <recommendedName>
        <fullName evidence="8">Fimbrial protein</fullName>
    </recommendedName>
</protein>
<dbReference type="InterPro" id="IPR008966">
    <property type="entry name" value="Adhesion_dom_sf"/>
</dbReference>
<dbReference type="PANTHER" id="PTHR33420:SF3">
    <property type="entry name" value="FIMBRIAL SUBUNIT ELFA"/>
    <property type="match status" value="1"/>
</dbReference>
<dbReference type="InterPro" id="IPR036937">
    <property type="entry name" value="Adhesion_dom_fimbrial_sf"/>
</dbReference>
<dbReference type="GO" id="GO:0009289">
    <property type="term" value="C:pilus"/>
    <property type="evidence" value="ECO:0007669"/>
    <property type="project" value="UniProtKB-SubCell"/>
</dbReference>
<evidence type="ECO:0000313" key="6">
    <source>
        <dbReference type="EMBL" id="MDK9365971.1"/>
    </source>
</evidence>